<sequence>MSIKFNKAAQLSLVILLVVTLVFTPGLTGHAEEPEEKLNNLGSALGEYESELGQATKELEALVSEVEASKMDLLEAEEQEAKQHEEMKLRIKYMYETGSVSLLQLLIESSDLASLTANIEYVSMVTSHDREMLTEYQRVVEDTAARAADLEGRRNELSSLQTQLNEKIASAEEAIKKASAEVDAKRKAELEALQAALDEAKKYEDAVSPEEGNNQGSGSSGSNETTPPPSGNGSNGSGSNGALYTLDQFLSMGVVNWGGYRFTYYSQSVLPGPGLNIPGRHVNADGYVSDGDGYIVLAALGAKGAVYDTPFGYQGKVYDSCPSAGTLDVYIR</sequence>
<evidence type="ECO:0000313" key="4">
    <source>
        <dbReference type="Proteomes" id="UP001523565"/>
    </source>
</evidence>
<keyword evidence="4" id="KW-1185">Reference proteome</keyword>
<dbReference type="EMBL" id="JAMZFV010000016">
    <property type="protein sequence ID" value="MCP1110662.1"/>
    <property type="molecule type" value="Genomic_DNA"/>
</dbReference>
<dbReference type="Gene3D" id="6.10.250.3150">
    <property type="match status" value="1"/>
</dbReference>
<reference evidence="3 4" key="1">
    <citation type="journal article" date="2022" name="Genome Biol. Evol.">
        <title>Host diet, physiology and behaviors set the stage for Lachnospiraceae cladogenesis.</title>
        <authorList>
            <person name="Vera-Ponce De Leon A."/>
            <person name="Schneider M."/>
            <person name="Jahnes B.C."/>
            <person name="Sadowski V."/>
            <person name="Camuy-Velez L.A."/>
            <person name="Duan J."/>
            <person name="Sabree Z.L."/>
        </authorList>
    </citation>
    <scope>NUCLEOTIDE SEQUENCE [LARGE SCALE GENOMIC DNA]</scope>
    <source>
        <strain evidence="3 4">PAL227</strain>
    </source>
</reference>
<gene>
    <name evidence="3" type="ORF">NK118_10400</name>
</gene>
<feature type="region of interest" description="Disordered" evidence="2">
    <location>
        <begin position="204"/>
        <end position="238"/>
    </location>
</feature>
<evidence type="ECO:0000256" key="2">
    <source>
        <dbReference type="SAM" id="MobiDB-lite"/>
    </source>
</evidence>
<comment type="caution">
    <text evidence="3">The sequence shown here is derived from an EMBL/GenBank/DDBJ whole genome shotgun (WGS) entry which is preliminary data.</text>
</comment>
<dbReference type="Proteomes" id="UP001523565">
    <property type="component" value="Unassembled WGS sequence"/>
</dbReference>
<feature type="coiled-coil region" evidence="1">
    <location>
        <begin position="38"/>
        <end position="79"/>
    </location>
</feature>
<feature type="compositionally biased region" description="Low complexity" evidence="2">
    <location>
        <begin position="209"/>
        <end position="225"/>
    </location>
</feature>
<dbReference type="RefSeq" id="WP_262069543.1">
    <property type="nucleotide sequence ID" value="NZ_JAMXOC010000016.1"/>
</dbReference>
<accession>A0ABT1EIY5</accession>
<evidence type="ECO:0000313" key="3">
    <source>
        <dbReference type="EMBL" id="MCP1110662.1"/>
    </source>
</evidence>
<organism evidence="3 4">
    <name type="scientific">Ohessyouella blattaphilus</name>
    <dbReference type="NCBI Taxonomy" id="2949333"/>
    <lineage>
        <taxon>Bacteria</taxon>
        <taxon>Bacillati</taxon>
        <taxon>Bacillota</taxon>
        <taxon>Clostridia</taxon>
        <taxon>Lachnospirales</taxon>
        <taxon>Lachnospiraceae</taxon>
        <taxon>Ohessyouella</taxon>
    </lineage>
</organism>
<proteinExistence type="predicted"/>
<name>A0ABT1EIY5_9FIRM</name>
<protein>
    <submittedName>
        <fullName evidence="3">Uncharacterized protein</fullName>
    </submittedName>
</protein>
<keyword evidence="1" id="KW-0175">Coiled coil</keyword>
<evidence type="ECO:0000256" key="1">
    <source>
        <dbReference type="SAM" id="Coils"/>
    </source>
</evidence>